<feature type="region of interest" description="Disordered" evidence="1">
    <location>
        <begin position="53"/>
        <end position="132"/>
    </location>
</feature>
<feature type="compositionally biased region" description="Low complexity" evidence="1">
    <location>
        <begin position="94"/>
        <end position="112"/>
    </location>
</feature>
<accession>A0AAN6MZQ8</accession>
<comment type="caution">
    <text evidence="2">The sequence shown here is derived from an EMBL/GenBank/DDBJ whole genome shotgun (WGS) entry which is preliminary data.</text>
</comment>
<feature type="compositionally biased region" description="Basic and acidic residues" evidence="1">
    <location>
        <begin position="53"/>
        <end position="68"/>
    </location>
</feature>
<proteinExistence type="predicted"/>
<evidence type="ECO:0000313" key="3">
    <source>
        <dbReference type="Proteomes" id="UP001303473"/>
    </source>
</evidence>
<organism evidence="2 3">
    <name type="scientific">Diplogelasinospora grovesii</name>
    <dbReference type="NCBI Taxonomy" id="303347"/>
    <lineage>
        <taxon>Eukaryota</taxon>
        <taxon>Fungi</taxon>
        <taxon>Dikarya</taxon>
        <taxon>Ascomycota</taxon>
        <taxon>Pezizomycotina</taxon>
        <taxon>Sordariomycetes</taxon>
        <taxon>Sordariomycetidae</taxon>
        <taxon>Sordariales</taxon>
        <taxon>Diplogelasinosporaceae</taxon>
        <taxon>Diplogelasinospora</taxon>
    </lineage>
</organism>
<dbReference type="AlphaFoldDB" id="A0AAN6MZQ8"/>
<reference evidence="3" key="1">
    <citation type="journal article" date="2023" name="Mol. Phylogenet. Evol.">
        <title>Genome-scale phylogeny and comparative genomics of the fungal order Sordariales.</title>
        <authorList>
            <person name="Hensen N."/>
            <person name="Bonometti L."/>
            <person name="Westerberg I."/>
            <person name="Brannstrom I.O."/>
            <person name="Guillou S."/>
            <person name="Cros-Aarteil S."/>
            <person name="Calhoun S."/>
            <person name="Haridas S."/>
            <person name="Kuo A."/>
            <person name="Mondo S."/>
            <person name="Pangilinan J."/>
            <person name="Riley R."/>
            <person name="LaButti K."/>
            <person name="Andreopoulos B."/>
            <person name="Lipzen A."/>
            <person name="Chen C."/>
            <person name="Yan M."/>
            <person name="Daum C."/>
            <person name="Ng V."/>
            <person name="Clum A."/>
            <person name="Steindorff A."/>
            <person name="Ohm R.A."/>
            <person name="Martin F."/>
            <person name="Silar P."/>
            <person name="Natvig D.O."/>
            <person name="Lalanne C."/>
            <person name="Gautier V."/>
            <person name="Ament-Velasquez S.L."/>
            <person name="Kruys A."/>
            <person name="Hutchinson M.I."/>
            <person name="Powell A.J."/>
            <person name="Barry K."/>
            <person name="Miller A.N."/>
            <person name="Grigoriev I.V."/>
            <person name="Debuchy R."/>
            <person name="Gladieux P."/>
            <person name="Hiltunen Thoren M."/>
            <person name="Johannesson H."/>
        </authorList>
    </citation>
    <scope>NUCLEOTIDE SEQUENCE [LARGE SCALE GENOMIC DNA]</scope>
    <source>
        <strain evidence="3">CBS 340.73</strain>
    </source>
</reference>
<evidence type="ECO:0000256" key="1">
    <source>
        <dbReference type="SAM" id="MobiDB-lite"/>
    </source>
</evidence>
<sequence length="132" mass="14453">MALSIPIPLFTSSNLKKRRYTEQNYIQMPTTEAKMSGYTDQAVEQGHDLIDRAEEEAHMHDDDWDRQKPAGQEGGQQGIGQKIKKTMGLEGTESSAGTGVTGQQQQQSSSSGGHMGPMEHVKQALHLGKSNK</sequence>
<name>A0AAN6MZQ8_9PEZI</name>
<evidence type="ECO:0000313" key="2">
    <source>
        <dbReference type="EMBL" id="KAK3936496.1"/>
    </source>
</evidence>
<dbReference type="Proteomes" id="UP001303473">
    <property type="component" value="Unassembled WGS sequence"/>
</dbReference>
<keyword evidence="3" id="KW-1185">Reference proteome</keyword>
<dbReference type="EMBL" id="MU853882">
    <property type="protein sequence ID" value="KAK3936496.1"/>
    <property type="molecule type" value="Genomic_DNA"/>
</dbReference>
<gene>
    <name evidence="2" type="ORF">QBC46DRAFT_452693</name>
</gene>
<protein>
    <submittedName>
        <fullName evidence="2">Uncharacterized protein</fullName>
    </submittedName>
</protein>